<keyword evidence="1" id="KW-0805">Transcription regulation</keyword>
<feature type="domain" description="HTH lacI-type" evidence="4">
    <location>
        <begin position="4"/>
        <end position="58"/>
    </location>
</feature>
<evidence type="ECO:0000256" key="3">
    <source>
        <dbReference type="ARBA" id="ARBA00023163"/>
    </source>
</evidence>
<dbReference type="InterPro" id="IPR000843">
    <property type="entry name" value="HTH_LacI"/>
</dbReference>
<dbReference type="AlphaFoldDB" id="A0A229NUK7"/>
<dbReference type="SMART" id="SM00354">
    <property type="entry name" value="HTH_LACI"/>
    <property type="match status" value="1"/>
</dbReference>
<evidence type="ECO:0000313" key="5">
    <source>
        <dbReference type="EMBL" id="OXM13548.1"/>
    </source>
</evidence>
<dbReference type="OrthoDB" id="9796186at2"/>
<accession>A0A229NUK7</accession>
<proteinExistence type="predicted"/>
<dbReference type="RefSeq" id="WP_089526252.1">
    <property type="nucleotide sequence ID" value="NZ_NMUQ01000003.1"/>
</dbReference>
<comment type="caution">
    <text evidence="5">The sequence shown here is derived from an EMBL/GenBank/DDBJ whole genome shotgun (WGS) entry which is preliminary data.</text>
</comment>
<dbReference type="EMBL" id="NMUQ01000003">
    <property type="protein sequence ID" value="OXM13548.1"/>
    <property type="molecule type" value="Genomic_DNA"/>
</dbReference>
<dbReference type="InterPro" id="IPR010982">
    <property type="entry name" value="Lambda_DNA-bd_dom_sf"/>
</dbReference>
<dbReference type="Proteomes" id="UP000215145">
    <property type="component" value="Unassembled WGS sequence"/>
</dbReference>
<keyword evidence="3" id="KW-0804">Transcription</keyword>
<dbReference type="InterPro" id="IPR028082">
    <property type="entry name" value="Peripla_BP_I"/>
</dbReference>
<dbReference type="PANTHER" id="PTHR30146:SF109">
    <property type="entry name" value="HTH-TYPE TRANSCRIPTIONAL REGULATOR GALS"/>
    <property type="match status" value="1"/>
</dbReference>
<dbReference type="PROSITE" id="PS50932">
    <property type="entry name" value="HTH_LACI_2"/>
    <property type="match status" value="1"/>
</dbReference>
<dbReference type="PANTHER" id="PTHR30146">
    <property type="entry name" value="LACI-RELATED TRANSCRIPTIONAL REPRESSOR"/>
    <property type="match status" value="1"/>
</dbReference>
<keyword evidence="6" id="KW-1185">Reference proteome</keyword>
<dbReference type="PROSITE" id="PS00356">
    <property type="entry name" value="HTH_LACI_1"/>
    <property type="match status" value="1"/>
</dbReference>
<dbReference type="PRINTS" id="PR00036">
    <property type="entry name" value="HTHLACI"/>
</dbReference>
<dbReference type="SUPFAM" id="SSF47413">
    <property type="entry name" value="lambda repressor-like DNA-binding domains"/>
    <property type="match status" value="1"/>
</dbReference>
<dbReference type="CDD" id="cd06267">
    <property type="entry name" value="PBP1_LacI_sugar_binding-like"/>
    <property type="match status" value="1"/>
</dbReference>
<dbReference type="Pfam" id="PF00356">
    <property type="entry name" value="LacI"/>
    <property type="match status" value="1"/>
</dbReference>
<protein>
    <submittedName>
        <fullName evidence="5">LacI family transcriptional regulator</fullName>
    </submittedName>
</protein>
<dbReference type="GO" id="GO:0000976">
    <property type="term" value="F:transcription cis-regulatory region binding"/>
    <property type="evidence" value="ECO:0007669"/>
    <property type="project" value="TreeGrafter"/>
</dbReference>
<dbReference type="CDD" id="cd01392">
    <property type="entry name" value="HTH_LacI"/>
    <property type="match status" value="1"/>
</dbReference>
<reference evidence="5 6" key="1">
    <citation type="submission" date="2017-07" db="EMBL/GenBank/DDBJ databases">
        <title>Paenibacillus herberti R33 genome sequencing and assembly.</title>
        <authorList>
            <person name="Su W."/>
        </authorList>
    </citation>
    <scope>NUCLEOTIDE SEQUENCE [LARGE SCALE GENOMIC DNA]</scope>
    <source>
        <strain evidence="5 6">R33</strain>
    </source>
</reference>
<dbReference type="Gene3D" id="1.10.260.40">
    <property type="entry name" value="lambda repressor-like DNA-binding domains"/>
    <property type="match status" value="1"/>
</dbReference>
<evidence type="ECO:0000256" key="2">
    <source>
        <dbReference type="ARBA" id="ARBA00023125"/>
    </source>
</evidence>
<keyword evidence="2" id="KW-0238">DNA-binding</keyword>
<sequence length="346" mass="38213">MKQVTIYDIASEAGVSVATVSRVLNNTAPVKASTRSKIMKLIKQHQFQPNALARSLLKKETGTIGVIVPDITNPFFPEVFGGIDSAARDKGFTFFLCDTLGDYDRESQYLDILRKKQVDGIIFMGGRINLAKCPTELVEEVVETAARIPMVLVNGNLPGTELHRVAADESKGAAMATQYLVEQGHRDIAFIGGHDYTSTNAQKLRAFKRVMNQNGLPVAKERILYGDFTMSAGERLMKEILQDSSRPRPTAVLCVNDFTAVGAIKAAIRAGIFIPDDMSIVGFDDIPLASAIYPELTSVKLHMDQLGRNAVDVLHKLIMKEKVKRMTIIEPELVVRDSTKKLIHRE</sequence>
<evidence type="ECO:0000313" key="6">
    <source>
        <dbReference type="Proteomes" id="UP000215145"/>
    </source>
</evidence>
<dbReference type="InterPro" id="IPR046335">
    <property type="entry name" value="LacI/GalR-like_sensor"/>
</dbReference>
<dbReference type="Pfam" id="PF13377">
    <property type="entry name" value="Peripla_BP_3"/>
    <property type="match status" value="1"/>
</dbReference>
<gene>
    <name evidence="5" type="ORF">CGZ75_21170</name>
</gene>
<dbReference type="SUPFAM" id="SSF53822">
    <property type="entry name" value="Periplasmic binding protein-like I"/>
    <property type="match status" value="1"/>
</dbReference>
<name>A0A229NUK7_9BACL</name>
<organism evidence="5 6">
    <name type="scientific">Paenibacillus herberti</name>
    <dbReference type="NCBI Taxonomy" id="1619309"/>
    <lineage>
        <taxon>Bacteria</taxon>
        <taxon>Bacillati</taxon>
        <taxon>Bacillota</taxon>
        <taxon>Bacilli</taxon>
        <taxon>Bacillales</taxon>
        <taxon>Paenibacillaceae</taxon>
        <taxon>Paenibacillus</taxon>
    </lineage>
</organism>
<dbReference type="Gene3D" id="3.40.50.2300">
    <property type="match status" value="2"/>
</dbReference>
<dbReference type="GO" id="GO:0003700">
    <property type="term" value="F:DNA-binding transcription factor activity"/>
    <property type="evidence" value="ECO:0007669"/>
    <property type="project" value="TreeGrafter"/>
</dbReference>
<evidence type="ECO:0000256" key="1">
    <source>
        <dbReference type="ARBA" id="ARBA00023015"/>
    </source>
</evidence>
<evidence type="ECO:0000259" key="4">
    <source>
        <dbReference type="PROSITE" id="PS50932"/>
    </source>
</evidence>